<dbReference type="Pfam" id="PF09055">
    <property type="entry name" value="Sod_Ni"/>
    <property type="match status" value="1"/>
</dbReference>
<evidence type="ECO:0000313" key="1">
    <source>
        <dbReference type="EMBL" id="SVB16151.1"/>
    </source>
</evidence>
<sequence>MNNMIIYCIISISYLFAHCQVPCGIYDDARRVIEIEEHIQTIDKAMDNILNITSKNKQTAQEMNQLVRWINTKEEHAQKIQSTLMEYFLAQRIKPKKSSEDGYSQYVDLTTLCQNIIYTAMKTKQTVDLLHLEELKILIDDLVKLYFDEHGTKHLKQLREK</sequence>
<name>A0A382BRK3_9ZZZZ</name>
<dbReference type="InterPro" id="IPR036502">
    <property type="entry name" value="NiSOD_sf"/>
</dbReference>
<accession>A0A382BRK3</accession>
<evidence type="ECO:0008006" key="2">
    <source>
        <dbReference type="Google" id="ProtNLM"/>
    </source>
</evidence>
<protein>
    <recommendedName>
        <fullName evidence="2">Superoxide dismutase</fullName>
    </recommendedName>
</protein>
<dbReference type="InterPro" id="IPR014123">
    <property type="entry name" value="Superoxide_dismutase_Ni-type"/>
</dbReference>
<dbReference type="GO" id="GO:0004784">
    <property type="term" value="F:superoxide dismutase activity"/>
    <property type="evidence" value="ECO:0007669"/>
    <property type="project" value="InterPro"/>
</dbReference>
<organism evidence="1">
    <name type="scientific">marine metagenome</name>
    <dbReference type="NCBI Taxonomy" id="408172"/>
    <lineage>
        <taxon>unclassified sequences</taxon>
        <taxon>metagenomes</taxon>
        <taxon>ecological metagenomes</taxon>
    </lineage>
</organism>
<dbReference type="EMBL" id="UINC01030934">
    <property type="protein sequence ID" value="SVB16151.1"/>
    <property type="molecule type" value="Genomic_DNA"/>
</dbReference>
<reference evidence="1" key="1">
    <citation type="submission" date="2018-05" db="EMBL/GenBank/DDBJ databases">
        <authorList>
            <person name="Lanie J.A."/>
            <person name="Ng W.-L."/>
            <person name="Kazmierczak K.M."/>
            <person name="Andrzejewski T.M."/>
            <person name="Davidsen T.M."/>
            <person name="Wayne K.J."/>
            <person name="Tettelin H."/>
            <person name="Glass J.I."/>
            <person name="Rusch D."/>
            <person name="Podicherti R."/>
            <person name="Tsui H.-C.T."/>
            <person name="Winkler M.E."/>
        </authorList>
    </citation>
    <scope>NUCLEOTIDE SEQUENCE</scope>
</reference>
<gene>
    <name evidence="1" type="ORF">METZ01_LOCUS169005</name>
</gene>
<dbReference type="GO" id="GO:0016151">
    <property type="term" value="F:nickel cation binding"/>
    <property type="evidence" value="ECO:0007669"/>
    <property type="project" value="InterPro"/>
</dbReference>
<dbReference type="AlphaFoldDB" id="A0A382BRK3"/>
<dbReference type="Gene3D" id="1.20.120.400">
    <property type="entry name" value="Nickel-containing superoxide dismutase"/>
    <property type="match status" value="1"/>
</dbReference>
<dbReference type="SUPFAM" id="SSF109770">
    <property type="entry name" value="Nickel-containing superoxide dismutase, NiSOD"/>
    <property type="match status" value="1"/>
</dbReference>
<proteinExistence type="predicted"/>